<evidence type="ECO:0000313" key="3">
    <source>
        <dbReference type="EMBL" id="XCD07398.1"/>
    </source>
</evidence>
<feature type="transmembrane region" description="Helical" evidence="2">
    <location>
        <begin position="6"/>
        <end position="25"/>
    </location>
</feature>
<protein>
    <recommendedName>
        <fullName evidence="4">Holin</fullName>
    </recommendedName>
</protein>
<reference evidence="3" key="1">
    <citation type="submission" date="2024-03" db="EMBL/GenBank/DDBJ databases">
        <title>Diverse circular DNA viruses in blood, oral, and fecal samples of captive lemurs.</title>
        <authorList>
            <person name="Paietta E.N."/>
            <person name="Kraberger S."/>
            <person name="Lund M.C."/>
            <person name="Custer J.M."/>
            <person name="Vargas K.M."/>
            <person name="Ehmke E.E."/>
            <person name="Yoder A.D."/>
            <person name="Varsani A."/>
        </authorList>
    </citation>
    <scope>NUCLEOTIDE SEQUENCE</scope>
    <source>
        <strain evidence="3">Duke_28FF_219</strain>
    </source>
</reference>
<feature type="region of interest" description="Disordered" evidence="1">
    <location>
        <begin position="110"/>
        <end position="139"/>
    </location>
</feature>
<feature type="transmembrane region" description="Helical" evidence="2">
    <location>
        <begin position="56"/>
        <end position="77"/>
    </location>
</feature>
<organism evidence="3">
    <name type="scientific">Dulem virus 34</name>
    <dbReference type="NCBI Taxonomy" id="3145752"/>
    <lineage>
        <taxon>Viruses</taxon>
        <taxon>Duplodnaviria</taxon>
        <taxon>Heunggongvirae</taxon>
        <taxon>Uroviricota</taxon>
        <taxon>Caudoviricetes</taxon>
    </lineage>
</organism>
<evidence type="ECO:0000256" key="2">
    <source>
        <dbReference type="SAM" id="Phobius"/>
    </source>
</evidence>
<keyword evidence="2" id="KW-0812">Transmembrane</keyword>
<keyword evidence="2" id="KW-1133">Transmembrane helix</keyword>
<accession>A0AAU8B6T6</accession>
<proteinExistence type="predicted"/>
<name>A0AAU8B6T6_9CAUD</name>
<feature type="transmembrane region" description="Helical" evidence="2">
    <location>
        <begin position="83"/>
        <end position="103"/>
    </location>
</feature>
<sequence length="139" mass="15129">MMKTVIVAASAWAIGAALGYFLSWIKARRLRRRVRDLREQLRGKPEPAKMGVMDKVLIFEAVVLIIYTAADLAVFWHVGAEPYTLTACVFGVCGLENGVMGWIKTNKDKAADTAKTSGSGPQAAPEPPTEREEPPDVGL</sequence>
<feature type="compositionally biased region" description="Basic and acidic residues" evidence="1">
    <location>
        <begin position="128"/>
        <end position="139"/>
    </location>
</feature>
<dbReference type="EMBL" id="PP511788">
    <property type="protein sequence ID" value="XCD07398.1"/>
    <property type="molecule type" value="Genomic_DNA"/>
</dbReference>
<keyword evidence="2" id="KW-0472">Membrane</keyword>
<evidence type="ECO:0000256" key="1">
    <source>
        <dbReference type="SAM" id="MobiDB-lite"/>
    </source>
</evidence>
<evidence type="ECO:0008006" key="4">
    <source>
        <dbReference type="Google" id="ProtNLM"/>
    </source>
</evidence>